<dbReference type="GO" id="GO:0006508">
    <property type="term" value="P:proteolysis"/>
    <property type="evidence" value="ECO:0007669"/>
    <property type="project" value="UniProtKB-KW"/>
</dbReference>
<dbReference type="InterPro" id="IPR042269">
    <property type="entry name" value="Ser_carbopepase_S28_SKS"/>
</dbReference>
<accession>A0A1L8DP91</accession>
<dbReference type="PANTHER" id="PTHR11010">
    <property type="entry name" value="PROTEASE S28 PRO-X CARBOXYPEPTIDASE-RELATED"/>
    <property type="match status" value="1"/>
</dbReference>
<evidence type="ECO:0000256" key="4">
    <source>
        <dbReference type="ARBA" id="ARBA00022801"/>
    </source>
</evidence>
<protein>
    <submittedName>
        <fullName evidence="7">Putative thymus-specific serine protease</fullName>
    </submittedName>
</protein>
<keyword evidence="2 7" id="KW-0645">Protease</keyword>
<dbReference type="Gene3D" id="1.20.120.980">
    <property type="entry name" value="Serine carboxypeptidase S28, SKS domain"/>
    <property type="match status" value="1"/>
</dbReference>
<dbReference type="GO" id="GO:0070008">
    <property type="term" value="F:serine-type exopeptidase activity"/>
    <property type="evidence" value="ECO:0007669"/>
    <property type="project" value="InterPro"/>
</dbReference>
<evidence type="ECO:0000256" key="1">
    <source>
        <dbReference type="ARBA" id="ARBA00011079"/>
    </source>
</evidence>
<dbReference type="PANTHER" id="PTHR11010:SF5">
    <property type="entry name" value="RE36938P-RELATED"/>
    <property type="match status" value="1"/>
</dbReference>
<sequence>MDWFLVISLVSFLLPAHGFSSKIFSELHKEPPVGPISKSARKVSEEWIDQWLDHTNPQCEKKWKMRYFANDEFYVEGGPIFIFVGGEWTASEGYVRGGHMYDMAKEFNGYMFYTEHRFYGKSKPTSNLTVENLKYLTSGQALADLAHFIQNKTIEVPGANESSVFLVGGSYSASLVTWFSHKYPTLVTGAWSSSAPLVAKLDFKEYFEVVAESIKLIGGDACFNKTTSAFAEMQDLINAGNLTYLSQTVKLCQNLTSDPLDIQNFFQTMSDILAVIVQSRGSPGIQNYCQIMNTNDEHLVGFAKTFKILNIGCLNGNFEEDNKNLKDTAWPKDDEQIMRRWIFQTCNEFAWFQTSDTPEHPFTNNFPAEFFVNLCQYAFGEEFSHEKIEHNICQINVKYEGLSPQVKNVYSTHGHLDPWKAAGAQTDINSDSPTVIIPGHSHCNDLKSIEATDAPELTEAREKIKELVEKWGNLH</sequence>
<dbReference type="InterPro" id="IPR008758">
    <property type="entry name" value="Peptidase_S28"/>
</dbReference>
<proteinExistence type="inferred from homology"/>
<evidence type="ECO:0000256" key="6">
    <source>
        <dbReference type="SAM" id="SignalP"/>
    </source>
</evidence>
<dbReference type="InterPro" id="IPR029058">
    <property type="entry name" value="AB_hydrolase_fold"/>
</dbReference>
<evidence type="ECO:0000256" key="5">
    <source>
        <dbReference type="ARBA" id="ARBA00023180"/>
    </source>
</evidence>
<evidence type="ECO:0000256" key="2">
    <source>
        <dbReference type="ARBA" id="ARBA00022670"/>
    </source>
</evidence>
<evidence type="ECO:0000256" key="3">
    <source>
        <dbReference type="ARBA" id="ARBA00022729"/>
    </source>
</evidence>
<organism evidence="7">
    <name type="scientific">Nyssomyia neivai</name>
    <dbReference type="NCBI Taxonomy" id="330878"/>
    <lineage>
        <taxon>Eukaryota</taxon>
        <taxon>Metazoa</taxon>
        <taxon>Ecdysozoa</taxon>
        <taxon>Arthropoda</taxon>
        <taxon>Hexapoda</taxon>
        <taxon>Insecta</taxon>
        <taxon>Pterygota</taxon>
        <taxon>Neoptera</taxon>
        <taxon>Endopterygota</taxon>
        <taxon>Diptera</taxon>
        <taxon>Nematocera</taxon>
        <taxon>Psychodoidea</taxon>
        <taxon>Psychodidae</taxon>
        <taxon>Nyssomyia</taxon>
    </lineage>
</organism>
<dbReference type="AlphaFoldDB" id="A0A1L8DP91"/>
<keyword evidence="3 6" id="KW-0732">Signal</keyword>
<dbReference type="SUPFAM" id="SSF53474">
    <property type="entry name" value="alpha/beta-Hydrolases"/>
    <property type="match status" value="1"/>
</dbReference>
<comment type="similarity">
    <text evidence="1">Belongs to the peptidase S28 family.</text>
</comment>
<feature type="chain" id="PRO_5012815169" evidence="6">
    <location>
        <begin position="19"/>
        <end position="475"/>
    </location>
</feature>
<feature type="signal peptide" evidence="6">
    <location>
        <begin position="1"/>
        <end position="18"/>
    </location>
</feature>
<dbReference type="EMBL" id="GFDF01005781">
    <property type="protein sequence ID" value="JAV08303.1"/>
    <property type="molecule type" value="Transcribed_RNA"/>
</dbReference>
<dbReference type="Gene3D" id="3.40.50.1820">
    <property type="entry name" value="alpha/beta hydrolase"/>
    <property type="match status" value="1"/>
</dbReference>
<keyword evidence="4" id="KW-0378">Hydrolase</keyword>
<reference evidence="7" key="1">
    <citation type="submission" date="2016-12" db="EMBL/GenBank/DDBJ databases">
        <title>An insight into the sialome and mialome of the sand fly, Nyssomyia neivai.</title>
        <authorList>
            <person name="Sebastian V."/>
            <person name="Goulart T.M."/>
            <person name="Oliveira W."/>
            <person name="Calvo E."/>
            <person name="Oliveira L.F."/>
            <person name="Pinto M.C."/>
            <person name="Rosselino A.M."/>
            <person name="Ribeiro J.M."/>
        </authorList>
    </citation>
    <scope>NUCLEOTIDE SEQUENCE</scope>
</reference>
<evidence type="ECO:0000313" key="7">
    <source>
        <dbReference type="EMBL" id="JAV08303.1"/>
    </source>
</evidence>
<dbReference type="Pfam" id="PF05577">
    <property type="entry name" value="Peptidase_S28"/>
    <property type="match status" value="1"/>
</dbReference>
<dbReference type="GO" id="GO:0008239">
    <property type="term" value="F:dipeptidyl-peptidase activity"/>
    <property type="evidence" value="ECO:0007669"/>
    <property type="project" value="TreeGrafter"/>
</dbReference>
<keyword evidence="5" id="KW-0325">Glycoprotein</keyword>
<name>A0A1L8DP91_9DIPT</name>